<evidence type="ECO:0000313" key="6">
    <source>
        <dbReference type="Proteomes" id="UP001209476"/>
    </source>
</evidence>
<dbReference type="EMBL" id="JAPDVG010000002">
    <property type="protein sequence ID" value="MCW4133000.1"/>
    <property type="molecule type" value="Genomic_DNA"/>
</dbReference>
<sequence length="55" mass="6704">MDTLDKEFWEKREAAMKRFMAAKERKKARVAEITKSLCEEYKERTGVYPKYINVW</sequence>
<dbReference type="Proteomes" id="UP001209417">
    <property type="component" value="Unassembled WGS sequence"/>
</dbReference>
<evidence type="ECO:0000313" key="3">
    <source>
        <dbReference type="EMBL" id="MCW4133000.1"/>
    </source>
</evidence>
<proteinExistence type="predicted"/>
<dbReference type="RefSeq" id="WP_167529954.1">
    <property type="nucleotide sequence ID" value="NZ_CATKVS010000007.1"/>
</dbReference>
<accession>A0AAP2HW10</accession>
<evidence type="ECO:0000313" key="5">
    <source>
        <dbReference type="EMBL" id="MCW4166586.1"/>
    </source>
</evidence>
<dbReference type="Proteomes" id="UP001196316">
    <property type="component" value="Unassembled WGS sequence"/>
</dbReference>
<comment type="caution">
    <text evidence="5">The sequence shown here is derived from an EMBL/GenBank/DDBJ whole genome shotgun (WGS) entry which is preliminary data.</text>
</comment>
<dbReference type="Proteomes" id="UP001209074">
    <property type="component" value="Unassembled WGS sequence"/>
</dbReference>
<dbReference type="EMBL" id="JAHOEP010000026">
    <property type="protein sequence ID" value="MBV3408718.1"/>
    <property type="molecule type" value="Genomic_DNA"/>
</dbReference>
<evidence type="ECO:0000313" key="2">
    <source>
        <dbReference type="EMBL" id="MCW4094617.1"/>
    </source>
</evidence>
<dbReference type="EMBL" id="JAPDUS010000034">
    <property type="protein sequence ID" value="MCW4094617.1"/>
    <property type="molecule type" value="Genomic_DNA"/>
</dbReference>
<reference evidence="1" key="1">
    <citation type="submission" date="2021-06" db="EMBL/GenBank/DDBJ databases">
        <title>Collection of gut derived symbiotic bacterial strains cultured from healthy donors.</title>
        <authorList>
            <person name="Lin H."/>
            <person name="Littmann E."/>
            <person name="Pamer E.G."/>
        </authorList>
    </citation>
    <scope>NUCLEOTIDE SEQUENCE</scope>
    <source>
        <strain evidence="1">MSK.21.60</strain>
    </source>
</reference>
<name>A0AAP2HW10_9BACT</name>
<dbReference type="EMBL" id="JAPDUM010000003">
    <property type="protein sequence ID" value="MCW4166586.1"/>
    <property type="molecule type" value="Genomic_DNA"/>
</dbReference>
<evidence type="ECO:0000313" key="4">
    <source>
        <dbReference type="EMBL" id="MCW4133009.1"/>
    </source>
</evidence>
<dbReference type="GeneID" id="69848442"/>
<reference evidence="5" key="2">
    <citation type="submission" date="2022-11" db="EMBL/GenBank/DDBJ databases">
        <title>Genomic repertoires linked with pathogenic potency of arthritogenic Prevotella copri isolated from the gut of rheumatoid arthritis patients.</title>
        <authorList>
            <person name="Nii T."/>
            <person name="Maeda Y."/>
            <person name="Motooka D."/>
            <person name="Naito M."/>
            <person name="Matsumoto Y."/>
            <person name="Ogawa T."/>
            <person name="Oguro-Igashira E."/>
            <person name="Kishikawa T."/>
            <person name="Yamashita M."/>
            <person name="Koizumi S."/>
            <person name="Kurakawa T."/>
            <person name="Okumura R."/>
            <person name="Kayama H."/>
            <person name="Murakami M."/>
            <person name="Sakaguchi T."/>
            <person name="Das B."/>
            <person name="Nakamura S."/>
            <person name="Okada Y."/>
            <person name="Kumanogoh A."/>
            <person name="Takeda K."/>
        </authorList>
    </citation>
    <scope>NUCLEOTIDE SEQUENCE</scope>
    <source>
        <strain evidence="3">H019-1</strain>
        <strain evidence="2">N016-13</strain>
        <strain evidence="5">RA-N001-16</strain>
    </source>
</reference>
<dbReference type="Proteomes" id="UP001209476">
    <property type="component" value="Unassembled WGS sequence"/>
</dbReference>
<protein>
    <submittedName>
        <fullName evidence="5">Uncharacterized protein</fullName>
    </submittedName>
</protein>
<dbReference type="AlphaFoldDB" id="A0AAP2HW10"/>
<evidence type="ECO:0000313" key="1">
    <source>
        <dbReference type="EMBL" id="MBV3408718.1"/>
    </source>
</evidence>
<organism evidence="5 6">
    <name type="scientific">Segatella copri</name>
    <dbReference type="NCBI Taxonomy" id="165179"/>
    <lineage>
        <taxon>Bacteria</taxon>
        <taxon>Pseudomonadati</taxon>
        <taxon>Bacteroidota</taxon>
        <taxon>Bacteroidia</taxon>
        <taxon>Bacteroidales</taxon>
        <taxon>Prevotellaceae</taxon>
        <taxon>Segatella</taxon>
    </lineage>
</organism>
<dbReference type="EMBL" id="JAPDVG010000002">
    <property type="protein sequence ID" value="MCW4133009.1"/>
    <property type="molecule type" value="Genomic_DNA"/>
</dbReference>
<gene>
    <name evidence="1" type="ORF">KSW80_09950</name>
    <name evidence="5" type="ORF">ONS98_15530</name>
    <name evidence="2" type="ORF">ONT05_13880</name>
    <name evidence="3" type="ORF">ONT19_15725</name>
    <name evidence="4" type="ORF">ONT19_15770</name>
</gene>